<gene>
    <name evidence="1" type="ORF">MXD59_19630</name>
</gene>
<comment type="caution">
    <text evidence="1">The sequence shown here is derived from an EMBL/GenBank/DDBJ whole genome shotgun (WGS) entry which is preliminary data.</text>
</comment>
<keyword evidence="2" id="KW-1185">Reference proteome</keyword>
<dbReference type="Proteomes" id="UP001201873">
    <property type="component" value="Unassembled WGS sequence"/>
</dbReference>
<dbReference type="EMBL" id="JALKFT010000024">
    <property type="protein sequence ID" value="MCK9877958.1"/>
    <property type="molecule type" value="Genomic_DNA"/>
</dbReference>
<evidence type="ECO:0000313" key="1">
    <source>
        <dbReference type="EMBL" id="MCK9877958.1"/>
    </source>
</evidence>
<evidence type="ECO:0000313" key="2">
    <source>
        <dbReference type="Proteomes" id="UP001201873"/>
    </source>
</evidence>
<dbReference type="RefSeq" id="WP_248826125.1">
    <property type="nucleotide sequence ID" value="NZ_JALKFT010000024.1"/>
</dbReference>
<name>A0ABT0K2E4_9ACTN</name>
<accession>A0ABT0K2E4</accession>
<sequence length="131" mass="14915">MSVPLLPSHRRLPDIPLEPGEFTEVVLRGRLTDPEGAGRFVARAETFVGRRVGASRWIVLTDRRLLVVAPFPREGDWFDVVFDRREVTASRGVRHGDVITVELTSPRGPQVLRVPVRLRSEVARFIRALRR</sequence>
<reference evidence="1 2" key="1">
    <citation type="submission" date="2022-04" db="EMBL/GenBank/DDBJ databases">
        <title>Genome diversity in the genus Frankia.</title>
        <authorList>
            <person name="Carlos-Shanley C."/>
            <person name="Hahn D."/>
        </authorList>
    </citation>
    <scope>NUCLEOTIDE SEQUENCE [LARGE SCALE GENOMIC DNA]</scope>
    <source>
        <strain evidence="1 2">Ag45/Mut15</strain>
    </source>
</reference>
<proteinExistence type="predicted"/>
<protein>
    <recommendedName>
        <fullName evidence="3">DUF1905 domain-containing protein</fullName>
    </recommendedName>
</protein>
<evidence type="ECO:0008006" key="3">
    <source>
        <dbReference type="Google" id="ProtNLM"/>
    </source>
</evidence>
<organism evidence="1 2">
    <name type="scientific">Frankia umida</name>
    <dbReference type="NCBI Taxonomy" id="573489"/>
    <lineage>
        <taxon>Bacteria</taxon>
        <taxon>Bacillati</taxon>
        <taxon>Actinomycetota</taxon>
        <taxon>Actinomycetes</taxon>
        <taxon>Frankiales</taxon>
        <taxon>Frankiaceae</taxon>
        <taxon>Frankia</taxon>
    </lineage>
</organism>